<evidence type="ECO:0000313" key="2">
    <source>
        <dbReference type="EMBL" id="RLW05934.1"/>
    </source>
</evidence>
<evidence type="ECO:0000313" key="3">
    <source>
        <dbReference type="Proteomes" id="UP000276834"/>
    </source>
</evidence>
<keyword evidence="3" id="KW-1185">Reference proteome</keyword>
<proteinExistence type="predicted"/>
<organism evidence="2 3">
    <name type="scientific">Chloebia gouldiae</name>
    <name type="common">Gouldian finch</name>
    <name type="synonym">Erythrura gouldiae</name>
    <dbReference type="NCBI Taxonomy" id="44316"/>
    <lineage>
        <taxon>Eukaryota</taxon>
        <taxon>Metazoa</taxon>
        <taxon>Chordata</taxon>
        <taxon>Craniata</taxon>
        <taxon>Vertebrata</taxon>
        <taxon>Euteleostomi</taxon>
        <taxon>Archelosauria</taxon>
        <taxon>Archosauria</taxon>
        <taxon>Dinosauria</taxon>
        <taxon>Saurischia</taxon>
        <taxon>Theropoda</taxon>
        <taxon>Coelurosauria</taxon>
        <taxon>Aves</taxon>
        <taxon>Neognathae</taxon>
        <taxon>Neoaves</taxon>
        <taxon>Telluraves</taxon>
        <taxon>Australaves</taxon>
        <taxon>Passeriformes</taxon>
        <taxon>Passeroidea</taxon>
        <taxon>Passeridae</taxon>
        <taxon>Chloebia</taxon>
    </lineage>
</organism>
<sequence length="111" mass="12341">MSPHSKDFSLQIRLLFPTQVRGFYCRLQGWKRDGQPGRGGSRSPAARRSRARSSRRLPGATAQRVTARTVRRAPVYFNTGLHPEDASCTKHFPIAEVCNASPAKDIFPDCG</sequence>
<dbReference type="EMBL" id="QUSF01000010">
    <property type="protein sequence ID" value="RLW05934.1"/>
    <property type="molecule type" value="Genomic_DNA"/>
</dbReference>
<accession>A0A3L8SPK2</accession>
<feature type="region of interest" description="Disordered" evidence="1">
    <location>
        <begin position="31"/>
        <end position="65"/>
    </location>
</feature>
<dbReference type="AlphaFoldDB" id="A0A3L8SPK2"/>
<feature type="compositionally biased region" description="Low complexity" evidence="1">
    <location>
        <begin position="56"/>
        <end position="65"/>
    </location>
</feature>
<protein>
    <submittedName>
        <fullName evidence="2">Uncharacterized protein</fullName>
    </submittedName>
</protein>
<comment type="caution">
    <text evidence="2">The sequence shown here is derived from an EMBL/GenBank/DDBJ whole genome shotgun (WGS) entry which is preliminary data.</text>
</comment>
<reference evidence="2 3" key="1">
    <citation type="journal article" date="2018" name="Proc. R. Soc. B">
        <title>A non-coding region near Follistatin controls head colour polymorphism in the Gouldian finch.</title>
        <authorList>
            <person name="Toomey M.B."/>
            <person name="Marques C.I."/>
            <person name="Andrade P."/>
            <person name="Araujo P.M."/>
            <person name="Sabatino S."/>
            <person name="Gazda M.A."/>
            <person name="Afonso S."/>
            <person name="Lopes R.J."/>
            <person name="Corbo J.C."/>
            <person name="Carneiro M."/>
        </authorList>
    </citation>
    <scope>NUCLEOTIDE SEQUENCE [LARGE SCALE GENOMIC DNA]</scope>
    <source>
        <strain evidence="2">Red01</strain>
        <tissue evidence="2">Muscle</tissue>
    </source>
</reference>
<name>A0A3L8SPK2_CHLGU</name>
<evidence type="ECO:0000256" key="1">
    <source>
        <dbReference type="SAM" id="MobiDB-lite"/>
    </source>
</evidence>
<gene>
    <name evidence="2" type="ORF">DV515_00004890</name>
</gene>
<feature type="compositionally biased region" description="Basic residues" evidence="1">
    <location>
        <begin position="45"/>
        <end position="55"/>
    </location>
</feature>
<dbReference type="Proteomes" id="UP000276834">
    <property type="component" value="Unassembled WGS sequence"/>
</dbReference>